<gene>
    <name evidence="2" type="ORF">N288_01765</name>
</gene>
<keyword evidence="3" id="KW-1185">Reference proteome</keyword>
<evidence type="ECO:0000259" key="1">
    <source>
        <dbReference type="PROSITE" id="PS50965"/>
    </source>
</evidence>
<dbReference type="AlphaFoldDB" id="U5L4W3"/>
<evidence type="ECO:0000313" key="3">
    <source>
        <dbReference type="Proteomes" id="UP000017805"/>
    </source>
</evidence>
<protein>
    <recommendedName>
        <fullName evidence="1">NERD domain-containing protein</fullName>
    </recommendedName>
</protein>
<dbReference type="PROSITE" id="PS50965">
    <property type="entry name" value="NERD"/>
    <property type="match status" value="1"/>
</dbReference>
<name>U5L4W3_9BACI</name>
<dbReference type="PATRIC" id="fig|1367477.3.peg.296"/>
<dbReference type="OrthoDB" id="569879at2"/>
<dbReference type="Proteomes" id="UP000017805">
    <property type="component" value="Chromosome"/>
</dbReference>
<proteinExistence type="predicted"/>
<reference evidence="2 3" key="1">
    <citation type="submission" date="2013-07" db="EMBL/GenBank/DDBJ databases">
        <title>Complete genome sequence of Bacillus infantis NRRL B-14911 that has potential to induce cardiac disease by antigenic mimicry.</title>
        <authorList>
            <person name="Massilamany C."/>
            <person name="Smith T.P.L."/>
            <person name="Loy J.D."/>
            <person name="Barletta R."/>
            <person name="Reddy J."/>
        </authorList>
    </citation>
    <scope>NUCLEOTIDE SEQUENCE [LARGE SCALE GENOMIC DNA]</scope>
    <source>
        <strain evidence="2 3">NRRL B-14911</strain>
    </source>
</reference>
<sequence length="337" mass="39213">MIIKNKEMPTSLEKLQALYKRTPFTHHKYKLIKENLAKQSAGYKGELSLAYPLSLLSDKKYYIFHDIRLLAGIHNFQVDALLLSRKFIVLLEVKNITGTLYFDQYFHQLIRTQEDKEEAFPDPLTQISRHTFLMKKWLKSQGFPDIPIESFVVISSPYTLIKTSPENQLISRKILRSDYIPIKFIQLDLHYKTDALSQKELEKLSGIILKNDNPGTIDILKQYGVARGELIKGVECPLCKRMPMDRTHGNWQCPACGIKKPDLHLSALKDYSLLISSSITSREARDFLLFSSKPLATRLLRPFPVLAATKERYIILTLKHTERKNFWKNKHFSECWR</sequence>
<dbReference type="RefSeq" id="WP_009792547.1">
    <property type="nucleotide sequence ID" value="NC_022524.1"/>
</dbReference>
<dbReference type="InterPro" id="IPR011528">
    <property type="entry name" value="NERD"/>
</dbReference>
<dbReference type="Pfam" id="PF08378">
    <property type="entry name" value="NERD"/>
    <property type="match status" value="1"/>
</dbReference>
<accession>U5L4W3</accession>
<feature type="domain" description="NERD" evidence="1">
    <location>
        <begin position="41"/>
        <end position="157"/>
    </location>
</feature>
<dbReference type="KEGG" id="bif:N288_01765"/>
<organism evidence="2 3">
    <name type="scientific">Bacillus infantis NRRL B-14911</name>
    <dbReference type="NCBI Taxonomy" id="1367477"/>
    <lineage>
        <taxon>Bacteria</taxon>
        <taxon>Bacillati</taxon>
        <taxon>Bacillota</taxon>
        <taxon>Bacilli</taxon>
        <taxon>Bacillales</taxon>
        <taxon>Bacillaceae</taxon>
        <taxon>Bacillus</taxon>
    </lineage>
</organism>
<dbReference type="EMBL" id="CP006643">
    <property type="protein sequence ID" value="AGX02320.1"/>
    <property type="molecule type" value="Genomic_DNA"/>
</dbReference>
<evidence type="ECO:0000313" key="2">
    <source>
        <dbReference type="EMBL" id="AGX02320.1"/>
    </source>
</evidence>
<dbReference type="HOGENOM" id="CLU_071777_0_0_9"/>
<dbReference type="STRING" id="1367477.N288_01765"/>